<evidence type="ECO:0000256" key="13">
    <source>
        <dbReference type="ARBA" id="ARBA00022984"/>
    </source>
</evidence>
<evidence type="ECO:0000313" key="22">
    <source>
        <dbReference type="Proteomes" id="UP001179361"/>
    </source>
</evidence>
<evidence type="ECO:0000256" key="5">
    <source>
        <dbReference type="ARBA" id="ARBA00012518"/>
    </source>
</evidence>
<evidence type="ECO:0000256" key="8">
    <source>
        <dbReference type="ARBA" id="ARBA00022618"/>
    </source>
</evidence>
<evidence type="ECO:0000256" key="18">
    <source>
        <dbReference type="ARBA" id="ARBA00048914"/>
    </source>
</evidence>
<evidence type="ECO:0000256" key="4">
    <source>
        <dbReference type="ARBA" id="ARBA00004752"/>
    </source>
</evidence>
<dbReference type="SUPFAM" id="SSF56194">
    <property type="entry name" value="Uridine diphospho-N-Acetylenolpyruvylglucosamine reductase, MurB, C-terminal domain"/>
    <property type="match status" value="1"/>
</dbReference>
<comment type="cofactor">
    <cofactor evidence="1 19">
        <name>FAD</name>
        <dbReference type="ChEBI" id="CHEBI:57692"/>
    </cofactor>
</comment>
<dbReference type="EC" id="1.3.1.98" evidence="5 19"/>
<comment type="similarity">
    <text evidence="19">Belongs to the MurB family.</text>
</comment>
<dbReference type="GO" id="GO:0008762">
    <property type="term" value="F:UDP-N-acetylmuramate dehydrogenase activity"/>
    <property type="evidence" value="ECO:0007669"/>
    <property type="project" value="UniProtKB-EC"/>
</dbReference>
<evidence type="ECO:0000256" key="7">
    <source>
        <dbReference type="ARBA" id="ARBA00022490"/>
    </source>
</evidence>
<name>A0ABS8QBW5_9BURK</name>
<evidence type="ECO:0000256" key="12">
    <source>
        <dbReference type="ARBA" id="ARBA00022960"/>
    </source>
</evidence>
<evidence type="ECO:0000256" key="9">
    <source>
        <dbReference type="ARBA" id="ARBA00022630"/>
    </source>
</evidence>
<evidence type="ECO:0000256" key="17">
    <source>
        <dbReference type="ARBA" id="ARBA00031026"/>
    </source>
</evidence>
<dbReference type="InterPro" id="IPR036318">
    <property type="entry name" value="FAD-bd_PCMH-like_sf"/>
</dbReference>
<comment type="pathway">
    <text evidence="4 19">Cell wall biogenesis; peptidoglycan biosynthesis.</text>
</comment>
<feature type="domain" description="FAD-binding PCMH-type" evidence="20">
    <location>
        <begin position="20"/>
        <end position="192"/>
    </location>
</feature>
<evidence type="ECO:0000256" key="15">
    <source>
        <dbReference type="ARBA" id="ARBA00023306"/>
    </source>
</evidence>
<dbReference type="HAMAP" id="MF_00037">
    <property type="entry name" value="MurB"/>
    <property type="match status" value="1"/>
</dbReference>
<evidence type="ECO:0000256" key="1">
    <source>
        <dbReference type="ARBA" id="ARBA00001974"/>
    </source>
</evidence>
<dbReference type="Pfam" id="PF01565">
    <property type="entry name" value="FAD_binding_4"/>
    <property type="match status" value="1"/>
</dbReference>
<comment type="catalytic activity">
    <reaction evidence="18 19">
        <text>UDP-N-acetyl-alpha-D-muramate + NADP(+) = UDP-N-acetyl-3-O-(1-carboxyvinyl)-alpha-D-glucosamine + NADPH + H(+)</text>
        <dbReference type="Rhea" id="RHEA:12248"/>
        <dbReference type="ChEBI" id="CHEBI:15378"/>
        <dbReference type="ChEBI" id="CHEBI:57783"/>
        <dbReference type="ChEBI" id="CHEBI:58349"/>
        <dbReference type="ChEBI" id="CHEBI:68483"/>
        <dbReference type="ChEBI" id="CHEBI:70757"/>
        <dbReference type="EC" id="1.3.1.98"/>
    </reaction>
</comment>
<dbReference type="NCBIfam" id="TIGR00179">
    <property type="entry name" value="murB"/>
    <property type="match status" value="1"/>
</dbReference>
<evidence type="ECO:0000256" key="10">
    <source>
        <dbReference type="ARBA" id="ARBA00022827"/>
    </source>
</evidence>
<dbReference type="Pfam" id="PF02873">
    <property type="entry name" value="MurB_C"/>
    <property type="match status" value="1"/>
</dbReference>
<comment type="function">
    <text evidence="2 19">Cell wall formation.</text>
</comment>
<sequence length="342" mass="36592">MPANLPILHDHPLDSLNTFRIPARARHYLRVDGAEQLAILRADPVLAALPRLVLGGGSNLLFTGDFDGVVLHMAGQGKEVLGERDGKVLVRAQAGENWHAFVQWTLSQGLGGLENLSLIPGTVGAAPIQNVGAYGTETKDVFDSLTAFDMATGDVRTLDAAACRFGYRDSIFKQPEGRDLVVLDVTFALTAAWTPNLRYAELAKAVEEAGLSAPTPQEIGAIVEAIRRRKLPDPAEIGNAGSFFKNPVVPQEQCARLLVEFPNLVHHAQADGSEKLAAGWLIDQCGWKGKSLGRAGVYPKQALVLVNLGGALGSEVVALARAIQADVKARYGVELEPEPVFI</sequence>
<keyword evidence="15 19" id="KW-0131">Cell cycle</keyword>
<evidence type="ECO:0000256" key="16">
    <source>
        <dbReference type="ARBA" id="ARBA00023316"/>
    </source>
</evidence>
<evidence type="ECO:0000256" key="6">
    <source>
        <dbReference type="ARBA" id="ARBA00015188"/>
    </source>
</evidence>
<keyword evidence="14 19" id="KW-0560">Oxidoreductase</keyword>
<gene>
    <name evidence="19 21" type="primary">murB</name>
    <name evidence="21" type="ORF">LQ564_23405</name>
</gene>
<feature type="active site" evidence="19">
    <location>
        <position position="338"/>
    </location>
</feature>
<comment type="caution">
    <text evidence="21">The sequence shown here is derived from an EMBL/GenBank/DDBJ whole genome shotgun (WGS) entry which is preliminary data.</text>
</comment>
<evidence type="ECO:0000259" key="20">
    <source>
        <dbReference type="PROSITE" id="PS51387"/>
    </source>
</evidence>
<dbReference type="InterPro" id="IPR036635">
    <property type="entry name" value="MurB_C_sf"/>
</dbReference>
<dbReference type="NCBIfam" id="NF010478">
    <property type="entry name" value="PRK13903.1"/>
    <property type="match status" value="1"/>
</dbReference>
<feature type="active site" description="Proton donor" evidence="19">
    <location>
        <position position="242"/>
    </location>
</feature>
<dbReference type="SUPFAM" id="SSF56176">
    <property type="entry name" value="FAD-binding/transporter-associated domain-like"/>
    <property type="match status" value="1"/>
</dbReference>
<reference evidence="21" key="1">
    <citation type="submission" date="2021-11" db="EMBL/GenBank/DDBJ databases">
        <title>The complete genome of Massilia sp sp. G4R7.</title>
        <authorList>
            <person name="Liu L."/>
            <person name="Yue J."/>
            <person name="Yuan J."/>
            <person name="Yang F."/>
            <person name="Li L."/>
        </authorList>
    </citation>
    <scope>NUCLEOTIDE SEQUENCE</scope>
    <source>
        <strain evidence="21">G4R7</strain>
    </source>
</reference>
<evidence type="ECO:0000313" key="21">
    <source>
        <dbReference type="EMBL" id="MCD2519253.1"/>
    </source>
</evidence>
<protein>
    <recommendedName>
        <fullName evidence="6 19">UDP-N-acetylenolpyruvoylglucosamine reductase</fullName>
        <ecNumber evidence="5 19">1.3.1.98</ecNumber>
    </recommendedName>
    <alternativeName>
        <fullName evidence="17 19">UDP-N-acetylmuramate dehydrogenase</fullName>
    </alternativeName>
</protein>
<dbReference type="Proteomes" id="UP001179361">
    <property type="component" value="Unassembled WGS sequence"/>
</dbReference>
<proteinExistence type="inferred from homology"/>
<keyword evidence="11 19" id="KW-0521">NADP</keyword>
<evidence type="ECO:0000256" key="11">
    <source>
        <dbReference type="ARBA" id="ARBA00022857"/>
    </source>
</evidence>
<keyword evidence="22" id="KW-1185">Reference proteome</keyword>
<evidence type="ECO:0000256" key="14">
    <source>
        <dbReference type="ARBA" id="ARBA00023002"/>
    </source>
</evidence>
<feature type="active site" evidence="19">
    <location>
        <position position="168"/>
    </location>
</feature>
<keyword evidence="13 19" id="KW-0573">Peptidoglycan synthesis</keyword>
<dbReference type="PROSITE" id="PS51387">
    <property type="entry name" value="FAD_PCMH"/>
    <property type="match status" value="1"/>
</dbReference>
<dbReference type="InterPro" id="IPR016167">
    <property type="entry name" value="FAD-bd_PCMH_sub1"/>
</dbReference>
<dbReference type="Gene3D" id="3.30.465.10">
    <property type="match status" value="1"/>
</dbReference>
<comment type="subcellular location">
    <subcellularLocation>
        <location evidence="3 19">Cytoplasm</location>
    </subcellularLocation>
</comment>
<keyword evidence="8 19" id="KW-0132">Cell division</keyword>
<evidence type="ECO:0000256" key="2">
    <source>
        <dbReference type="ARBA" id="ARBA00003921"/>
    </source>
</evidence>
<evidence type="ECO:0000256" key="3">
    <source>
        <dbReference type="ARBA" id="ARBA00004496"/>
    </source>
</evidence>
<dbReference type="InterPro" id="IPR006094">
    <property type="entry name" value="Oxid_FAD_bind_N"/>
</dbReference>
<dbReference type="InterPro" id="IPR011601">
    <property type="entry name" value="MurB_C"/>
</dbReference>
<dbReference type="RefSeq" id="WP_231060528.1">
    <property type="nucleotide sequence ID" value="NZ_JAJNOC010000011.1"/>
</dbReference>
<evidence type="ECO:0000256" key="19">
    <source>
        <dbReference type="HAMAP-Rule" id="MF_00037"/>
    </source>
</evidence>
<dbReference type="InterPro" id="IPR016169">
    <property type="entry name" value="FAD-bd_PCMH_sub2"/>
</dbReference>
<dbReference type="Gene3D" id="3.30.43.10">
    <property type="entry name" value="Uridine Diphospho-n-acetylenolpyruvylglucosamine Reductase, domain 2"/>
    <property type="match status" value="1"/>
</dbReference>
<dbReference type="NCBIfam" id="NF000755">
    <property type="entry name" value="PRK00046.1"/>
    <property type="match status" value="1"/>
</dbReference>
<dbReference type="InterPro" id="IPR016166">
    <property type="entry name" value="FAD-bd_PCMH"/>
</dbReference>
<keyword evidence="12 19" id="KW-0133">Cell shape</keyword>
<dbReference type="Gene3D" id="3.90.78.10">
    <property type="entry name" value="UDP-N-acetylenolpyruvoylglucosamine reductase, C-terminal domain"/>
    <property type="match status" value="1"/>
</dbReference>
<keyword evidence="7 19" id="KW-0963">Cytoplasm</keyword>
<dbReference type="PANTHER" id="PTHR21071:SF4">
    <property type="entry name" value="UDP-N-ACETYLENOLPYRUVOYLGLUCOSAMINE REDUCTASE"/>
    <property type="match status" value="1"/>
</dbReference>
<dbReference type="PANTHER" id="PTHR21071">
    <property type="entry name" value="UDP-N-ACETYLENOLPYRUVOYLGLUCOSAMINE REDUCTASE"/>
    <property type="match status" value="1"/>
</dbReference>
<organism evidence="21 22">
    <name type="scientific">Massilia phyllostachyos</name>
    <dbReference type="NCBI Taxonomy" id="2898585"/>
    <lineage>
        <taxon>Bacteria</taxon>
        <taxon>Pseudomonadati</taxon>
        <taxon>Pseudomonadota</taxon>
        <taxon>Betaproteobacteria</taxon>
        <taxon>Burkholderiales</taxon>
        <taxon>Oxalobacteraceae</taxon>
        <taxon>Telluria group</taxon>
        <taxon>Massilia</taxon>
    </lineage>
</organism>
<keyword evidence="16 19" id="KW-0961">Cell wall biogenesis/degradation</keyword>
<keyword evidence="9 19" id="KW-0285">Flavoprotein</keyword>
<dbReference type="InterPro" id="IPR003170">
    <property type="entry name" value="MurB"/>
</dbReference>
<dbReference type="EMBL" id="JAJNOC010000011">
    <property type="protein sequence ID" value="MCD2519253.1"/>
    <property type="molecule type" value="Genomic_DNA"/>
</dbReference>
<accession>A0ABS8QBW5</accession>
<keyword evidence="10 19" id="KW-0274">FAD</keyword>